<feature type="transmembrane region" description="Helical" evidence="1">
    <location>
        <begin position="154"/>
        <end position="184"/>
    </location>
</feature>
<accession>A0ABU0TW05</accession>
<comment type="caution">
    <text evidence="2">The sequence shown here is derived from an EMBL/GenBank/DDBJ whole genome shotgun (WGS) entry which is preliminary data.</text>
</comment>
<feature type="transmembrane region" description="Helical" evidence="1">
    <location>
        <begin position="123"/>
        <end position="142"/>
    </location>
</feature>
<dbReference type="EMBL" id="JAUTBF010000001">
    <property type="protein sequence ID" value="MDQ1123107.1"/>
    <property type="molecule type" value="Genomic_DNA"/>
</dbReference>
<gene>
    <name evidence="2" type="ORF">QE412_001680</name>
</gene>
<evidence type="ECO:0000313" key="2">
    <source>
        <dbReference type="EMBL" id="MDQ1123107.1"/>
    </source>
</evidence>
<feature type="transmembrane region" description="Helical" evidence="1">
    <location>
        <begin position="85"/>
        <end position="111"/>
    </location>
</feature>
<sequence>MSLLLTRCAEPTCEFTWEGGSTRIDAAELEHREALARAGTSATGTPPENTADEDAPLVDPIDHAPHRGHELVVVRERWRWLRPVVVFNIVWIAISAYAATTSSTSMMWLAFVFPEIPAFRVAPAVPIAVIVIASFISISYAAMGARGTRFGQRFFAAMTMCGAVSAVASAAASGTILLLLGLAWRSS</sequence>
<organism evidence="2 3">
    <name type="scientific">Microbacterium trichothecenolyticum</name>
    <name type="common">Aureobacterium trichothecenolyticum</name>
    <dbReference type="NCBI Taxonomy" id="69370"/>
    <lineage>
        <taxon>Bacteria</taxon>
        <taxon>Bacillati</taxon>
        <taxon>Actinomycetota</taxon>
        <taxon>Actinomycetes</taxon>
        <taxon>Micrococcales</taxon>
        <taxon>Microbacteriaceae</taxon>
        <taxon>Microbacterium</taxon>
    </lineage>
</organism>
<evidence type="ECO:0000313" key="3">
    <source>
        <dbReference type="Proteomes" id="UP001226691"/>
    </source>
</evidence>
<dbReference type="Proteomes" id="UP001226691">
    <property type="component" value="Unassembled WGS sequence"/>
</dbReference>
<proteinExistence type="predicted"/>
<reference evidence="2 3" key="1">
    <citation type="submission" date="2023-07" db="EMBL/GenBank/DDBJ databases">
        <title>Functional and genomic diversity of the sorghum phyllosphere microbiome.</title>
        <authorList>
            <person name="Shade A."/>
        </authorList>
    </citation>
    <scope>NUCLEOTIDE SEQUENCE [LARGE SCALE GENOMIC DNA]</scope>
    <source>
        <strain evidence="2 3">SORGH_AS_1207</strain>
    </source>
</reference>
<name>A0ABU0TW05_MICTR</name>
<keyword evidence="1" id="KW-1133">Transmembrane helix</keyword>
<dbReference type="RefSeq" id="WP_307482233.1">
    <property type="nucleotide sequence ID" value="NZ_JAUTBF010000001.1"/>
</dbReference>
<keyword evidence="1" id="KW-0812">Transmembrane</keyword>
<keyword evidence="3" id="KW-1185">Reference proteome</keyword>
<keyword evidence="1" id="KW-0472">Membrane</keyword>
<evidence type="ECO:0000256" key="1">
    <source>
        <dbReference type="SAM" id="Phobius"/>
    </source>
</evidence>
<protein>
    <submittedName>
        <fullName evidence="2">Uncharacterized protein</fullName>
    </submittedName>
</protein>